<dbReference type="Proteomes" id="UP001283341">
    <property type="component" value="Unassembled WGS sequence"/>
</dbReference>
<sequence>MQLRKPCASILACSFLAFHCQREKTSVTASAWLTQSPTSRGKGTLQYQEEAFRAHITVRSSHTLLPGRWPYCHRVGTENGKQMEDPPARPNHHVAGRSDSTDKMMCAWSACGGERRFPIHIDLSKCMTKLSPESGQPDQWKATL</sequence>
<reference evidence="1" key="2">
    <citation type="submission" date="2023-06" db="EMBL/GenBank/DDBJ databases">
        <authorList>
            <consortium name="Lawrence Berkeley National Laboratory"/>
            <person name="Haridas S."/>
            <person name="Hensen N."/>
            <person name="Bonometti L."/>
            <person name="Westerberg I."/>
            <person name="Brannstrom I.O."/>
            <person name="Guillou S."/>
            <person name="Cros-Aarteil S."/>
            <person name="Calhoun S."/>
            <person name="Kuo A."/>
            <person name="Mondo S."/>
            <person name="Pangilinan J."/>
            <person name="Riley R."/>
            <person name="Labutti K."/>
            <person name="Andreopoulos B."/>
            <person name="Lipzen A."/>
            <person name="Chen C."/>
            <person name="Yanf M."/>
            <person name="Daum C."/>
            <person name="Ng V."/>
            <person name="Clum A."/>
            <person name="Steindorff A."/>
            <person name="Ohm R."/>
            <person name="Martin F."/>
            <person name="Silar P."/>
            <person name="Natvig D."/>
            <person name="Lalanne C."/>
            <person name="Gautier V."/>
            <person name="Ament-Velasquez S.L."/>
            <person name="Kruys A."/>
            <person name="Hutchinson M.I."/>
            <person name="Powell A.J."/>
            <person name="Barry K."/>
            <person name="Miller A.N."/>
            <person name="Grigoriev I.V."/>
            <person name="Debuchy R."/>
            <person name="Gladieux P."/>
            <person name="Thoren M.H."/>
            <person name="Johannesson H."/>
        </authorList>
    </citation>
    <scope>NUCLEOTIDE SEQUENCE</scope>
    <source>
        <strain evidence="1">CBS 118394</strain>
    </source>
</reference>
<keyword evidence="2" id="KW-1185">Reference proteome</keyword>
<reference evidence="1" key="1">
    <citation type="journal article" date="2023" name="Mol. Phylogenet. Evol.">
        <title>Genome-scale phylogeny and comparative genomics of the fungal order Sordariales.</title>
        <authorList>
            <person name="Hensen N."/>
            <person name="Bonometti L."/>
            <person name="Westerberg I."/>
            <person name="Brannstrom I.O."/>
            <person name="Guillou S."/>
            <person name="Cros-Aarteil S."/>
            <person name="Calhoun S."/>
            <person name="Haridas S."/>
            <person name="Kuo A."/>
            <person name="Mondo S."/>
            <person name="Pangilinan J."/>
            <person name="Riley R."/>
            <person name="LaButti K."/>
            <person name="Andreopoulos B."/>
            <person name="Lipzen A."/>
            <person name="Chen C."/>
            <person name="Yan M."/>
            <person name="Daum C."/>
            <person name="Ng V."/>
            <person name="Clum A."/>
            <person name="Steindorff A."/>
            <person name="Ohm R.A."/>
            <person name="Martin F."/>
            <person name="Silar P."/>
            <person name="Natvig D.O."/>
            <person name="Lalanne C."/>
            <person name="Gautier V."/>
            <person name="Ament-Velasquez S.L."/>
            <person name="Kruys A."/>
            <person name="Hutchinson M.I."/>
            <person name="Powell A.J."/>
            <person name="Barry K."/>
            <person name="Miller A.N."/>
            <person name="Grigoriev I.V."/>
            <person name="Debuchy R."/>
            <person name="Gladieux P."/>
            <person name="Hiltunen Thoren M."/>
            <person name="Johannesson H."/>
        </authorList>
    </citation>
    <scope>NUCLEOTIDE SEQUENCE</scope>
    <source>
        <strain evidence="1">CBS 118394</strain>
    </source>
</reference>
<proteinExistence type="predicted"/>
<organism evidence="1 2">
    <name type="scientific">Apodospora peruviana</name>
    <dbReference type="NCBI Taxonomy" id="516989"/>
    <lineage>
        <taxon>Eukaryota</taxon>
        <taxon>Fungi</taxon>
        <taxon>Dikarya</taxon>
        <taxon>Ascomycota</taxon>
        <taxon>Pezizomycotina</taxon>
        <taxon>Sordariomycetes</taxon>
        <taxon>Sordariomycetidae</taxon>
        <taxon>Sordariales</taxon>
        <taxon>Lasiosphaeriaceae</taxon>
        <taxon>Apodospora</taxon>
    </lineage>
</organism>
<comment type="caution">
    <text evidence="1">The sequence shown here is derived from an EMBL/GenBank/DDBJ whole genome shotgun (WGS) entry which is preliminary data.</text>
</comment>
<accession>A0AAE0MAH9</accession>
<dbReference type="EMBL" id="JAUEDM010000002">
    <property type="protein sequence ID" value="KAK3325426.1"/>
    <property type="molecule type" value="Genomic_DNA"/>
</dbReference>
<dbReference type="AlphaFoldDB" id="A0AAE0MAH9"/>
<name>A0AAE0MAH9_9PEZI</name>
<gene>
    <name evidence="1" type="ORF">B0H66DRAFT_529468</name>
</gene>
<evidence type="ECO:0000313" key="1">
    <source>
        <dbReference type="EMBL" id="KAK3325426.1"/>
    </source>
</evidence>
<evidence type="ECO:0000313" key="2">
    <source>
        <dbReference type="Proteomes" id="UP001283341"/>
    </source>
</evidence>
<protein>
    <submittedName>
        <fullName evidence="1">Uncharacterized protein</fullName>
    </submittedName>
</protein>